<dbReference type="EMBL" id="MHPE01000043">
    <property type="protein sequence ID" value="OGZ75875.1"/>
    <property type="molecule type" value="Genomic_DNA"/>
</dbReference>
<sequence length="607" mass="70693">MKKPWSLSTTVRNPERILPFLKVLKEMEGENFDEAGQVKFQTLLIQNRLYQPSGLSGSLLSYYETSSDKMTYPEAQEIFGHMKHRSRELKKDEGLRGRTSVAPLTKMGLAVAKKTSGKIVITDLGNAFLNNEIDIGDVYFRFFIKWQIPNPESEDYADDGTYNIKPFIGVLHLIDQVNKKEIERNKEPKGLSKDEFSLFAPSLVNFSDINSYADKIIVLRDKIKGKSKKEKREILDAYKKEFAAGFLGINNRVEVKKLINNLEDYGDNAIRYLRLTRYFNVRGGGFYIDLEPRRSIEIKNLLDYDNASAIRFTSNQQYLDYISDISQPKLPWETKEKYIEIIEKLLQDVSVYEQKLNLKPEQRLEYKNFSVEELKSYSEQLRLYRRDLQEKEDHQESQSVEKIEEYILALENIYEAEDKPVALEKYVSLGLNALNDALKIKPNYPVGDDNEPTFTAPANVPDIECYYKSDNAICEVTMLTGRDQWYNEGQPVMRHLRDFEDKNKDKKSYCIFVAPKLHRDTINTFWMAIKYEYEGKAQKIIPLSVQQFIDLLKVLVEFKKKGIFLKHEELFQFYDDIVKHSSNSGNAAEWLKEIPNIIKSWRATIIA</sequence>
<evidence type="ECO:0000256" key="1">
    <source>
        <dbReference type="SAM" id="Coils"/>
    </source>
</evidence>
<organism evidence="2 3">
    <name type="scientific">Candidatus Staskawiczbacteria bacterium RIFCSPLOWO2_12_FULL_37_15</name>
    <dbReference type="NCBI Taxonomy" id="1802218"/>
    <lineage>
        <taxon>Bacteria</taxon>
        <taxon>Candidatus Staskawicziibacteriota</taxon>
    </lineage>
</organism>
<name>A0A1G2IMC4_9BACT</name>
<evidence type="ECO:0008006" key="4">
    <source>
        <dbReference type="Google" id="ProtNLM"/>
    </source>
</evidence>
<dbReference type="AlphaFoldDB" id="A0A1G2IMC4"/>
<reference evidence="2 3" key="1">
    <citation type="journal article" date="2016" name="Nat. Commun.">
        <title>Thousands of microbial genomes shed light on interconnected biogeochemical processes in an aquifer system.</title>
        <authorList>
            <person name="Anantharaman K."/>
            <person name="Brown C.T."/>
            <person name="Hug L.A."/>
            <person name="Sharon I."/>
            <person name="Castelle C.J."/>
            <person name="Probst A.J."/>
            <person name="Thomas B.C."/>
            <person name="Singh A."/>
            <person name="Wilkins M.J."/>
            <person name="Karaoz U."/>
            <person name="Brodie E.L."/>
            <person name="Williams K.H."/>
            <person name="Hubbard S.S."/>
            <person name="Banfield J.F."/>
        </authorList>
    </citation>
    <scope>NUCLEOTIDE SEQUENCE [LARGE SCALE GENOMIC DNA]</scope>
</reference>
<dbReference type="Proteomes" id="UP000178632">
    <property type="component" value="Unassembled WGS sequence"/>
</dbReference>
<gene>
    <name evidence="2" type="ORF">A3G45_00025</name>
</gene>
<dbReference type="Pfam" id="PF09491">
    <property type="entry name" value="RE_AlwI"/>
    <property type="match status" value="1"/>
</dbReference>
<protein>
    <recommendedName>
        <fullName evidence="4">Restriction endonuclease</fullName>
    </recommendedName>
</protein>
<feature type="coiled-coil region" evidence="1">
    <location>
        <begin position="335"/>
        <end position="394"/>
    </location>
</feature>
<accession>A0A1G2IMC4</accession>
<evidence type="ECO:0000313" key="3">
    <source>
        <dbReference type="Proteomes" id="UP000178632"/>
    </source>
</evidence>
<proteinExistence type="predicted"/>
<keyword evidence="1" id="KW-0175">Coiled coil</keyword>
<dbReference type="InterPro" id="IPR018573">
    <property type="entry name" value="Restrct_endonuc_II_AlwI"/>
</dbReference>
<dbReference type="CDD" id="cd22316">
    <property type="entry name" value="BspD6I-like"/>
    <property type="match status" value="1"/>
</dbReference>
<evidence type="ECO:0000313" key="2">
    <source>
        <dbReference type="EMBL" id="OGZ75875.1"/>
    </source>
</evidence>
<comment type="caution">
    <text evidence="2">The sequence shown here is derived from an EMBL/GenBank/DDBJ whole genome shotgun (WGS) entry which is preliminary data.</text>
</comment>
<dbReference type="Gene3D" id="3.40.91.50">
    <property type="match status" value="1"/>
</dbReference>